<proteinExistence type="predicted"/>
<dbReference type="KEGG" id="pfu:PF0434"/>
<evidence type="ECO:0000313" key="1">
    <source>
        <dbReference type="EMBL" id="AAL80558.1"/>
    </source>
</evidence>
<dbReference type="AlphaFoldDB" id="Q8U3M3"/>
<gene>
    <name evidence="1" type="ordered locus">PF0434</name>
</gene>
<dbReference type="EMBL" id="AE009950">
    <property type="protein sequence ID" value="AAL80558.1"/>
    <property type="molecule type" value="Genomic_DNA"/>
</dbReference>
<evidence type="ECO:0000313" key="2">
    <source>
        <dbReference type="Proteomes" id="UP000001013"/>
    </source>
</evidence>
<protein>
    <submittedName>
        <fullName evidence="1">Uncharacterized protein</fullName>
    </submittedName>
</protein>
<dbReference type="HOGENOM" id="CLU_2140295_0_0_2"/>
<keyword evidence="2" id="KW-1185">Reference proteome</keyword>
<name>Q8U3M3_PYRFU</name>
<sequence length="112" mass="12503">MYFYVPLPPNLGKVTKIAKPSATITIFLTNSEPGNIRSTKILAKIKAINLKIPNEDFVFDLSKNLHNSSLFLNLFIIMNFKDITPVFGNPYKSSSSILTDKSSAFITAIDLY</sequence>
<dbReference type="Proteomes" id="UP000001013">
    <property type="component" value="Chromosome"/>
</dbReference>
<reference evidence="1 2" key="1">
    <citation type="journal article" date="1999" name="Genetics">
        <title>Divergence of the hyperthermophilic archaea Pyrococcus furiosus and P. horikoshii inferred from complete genomic sequences.</title>
        <authorList>
            <person name="Maeder D.L."/>
            <person name="Weiss R.B."/>
            <person name="Dunn D.M."/>
            <person name="Cherry J.L."/>
            <person name="Gonzalez J.M."/>
            <person name="DiRuggiero J."/>
            <person name="Robb F.T."/>
        </authorList>
    </citation>
    <scope>NUCLEOTIDE SEQUENCE [LARGE SCALE GENOMIC DNA]</scope>
    <source>
        <strain evidence="2">ATCC 43587 / DSM 3638 / JCM 8422 / Vc1</strain>
    </source>
</reference>
<accession>Q8U3M3</accession>
<organism evidence="1 2">
    <name type="scientific">Pyrococcus furiosus (strain ATCC 43587 / DSM 3638 / JCM 8422 / Vc1)</name>
    <dbReference type="NCBI Taxonomy" id="186497"/>
    <lineage>
        <taxon>Archaea</taxon>
        <taxon>Methanobacteriati</taxon>
        <taxon>Methanobacteriota</taxon>
        <taxon>Thermococci</taxon>
        <taxon>Thermococcales</taxon>
        <taxon>Thermococcaceae</taxon>
        <taxon>Pyrococcus</taxon>
    </lineage>
</organism>
<dbReference type="PaxDb" id="186497-PF0434"/>